<feature type="transmembrane region" description="Helical" evidence="9">
    <location>
        <begin position="154"/>
        <end position="177"/>
    </location>
</feature>
<evidence type="ECO:0000256" key="6">
    <source>
        <dbReference type="ARBA" id="ARBA00022840"/>
    </source>
</evidence>
<dbReference type="InterPro" id="IPR003593">
    <property type="entry name" value="AAA+_ATPase"/>
</dbReference>
<protein>
    <recommendedName>
        <fullName evidence="14">ABC transporter ATP-binding protein</fullName>
    </recommendedName>
</protein>
<comment type="subcellular location">
    <subcellularLocation>
        <location evidence="1">Cell membrane</location>
        <topology evidence="1">Multi-pass membrane protein</topology>
    </subcellularLocation>
</comment>
<dbReference type="InterPro" id="IPR011527">
    <property type="entry name" value="ABC1_TM_dom"/>
</dbReference>
<dbReference type="InterPro" id="IPR027417">
    <property type="entry name" value="P-loop_NTPase"/>
</dbReference>
<dbReference type="SMART" id="SM00382">
    <property type="entry name" value="AAA"/>
    <property type="match status" value="1"/>
</dbReference>
<dbReference type="InterPro" id="IPR017871">
    <property type="entry name" value="ABC_transporter-like_CS"/>
</dbReference>
<dbReference type="EMBL" id="CP010945">
    <property type="protein sequence ID" value="AKV10058.1"/>
    <property type="molecule type" value="Genomic_DNA"/>
</dbReference>
<dbReference type="SUPFAM" id="SSF52540">
    <property type="entry name" value="P-loop containing nucleoside triphosphate hydrolases"/>
    <property type="match status" value="1"/>
</dbReference>
<feature type="transmembrane region" description="Helical" evidence="9">
    <location>
        <begin position="262"/>
        <end position="285"/>
    </location>
</feature>
<dbReference type="PROSITE" id="PS50893">
    <property type="entry name" value="ABC_TRANSPORTER_2"/>
    <property type="match status" value="1"/>
</dbReference>
<dbReference type="Gene3D" id="3.40.50.300">
    <property type="entry name" value="P-loop containing nucleotide triphosphate hydrolases"/>
    <property type="match status" value="1"/>
</dbReference>
<dbReference type="FunFam" id="3.40.50.300:FF:000299">
    <property type="entry name" value="ABC transporter ATP-binding protein/permease"/>
    <property type="match status" value="1"/>
</dbReference>
<keyword evidence="8 9" id="KW-0472">Membrane</keyword>
<evidence type="ECO:0000256" key="4">
    <source>
        <dbReference type="ARBA" id="ARBA00022692"/>
    </source>
</evidence>
<evidence type="ECO:0000256" key="1">
    <source>
        <dbReference type="ARBA" id="ARBA00004651"/>
    </source>
</evidence>
<dbReference type="PANTHER" id="PTHR43394">
    <property type="entry name" value="ATP-DEPENDENT PERMEASE MDL1, MITOCHONDRIAL"/>
    <property type="match status" value="1"/>
</dbReference>
<evidence type="ECO:0000259" key="10">
    <source>
        <dbReference type="PROSITE" id="PS50893"/>
    </source>
</evidence>
<accession>A0A0K1QWG6</accession>
<feature type="transmembrane region" description="Helical" evidence="9">
    <location>
        <begin position="79"/>
        <end position="105"/>
    </location>
</feature>
<keyword evidence="4 9" id="KW-0812">Transmembrane</keyword>
<evidence type="ECO:0000256" key="9">
    <source>
        <dbReference type="SAM" id="Phobius"/>
    </source>
</evidence>
<evidence type="ECO:0000256" key="5">
    <source>
        <dbReference type="ARBA" id="ARBA00022741"/>
    </source>
</evidence>
<evidence type="ECO:0000256" key="8">
    <source>
        <dbReference type="ARBA" id="ARBA00023136"/>
    </source>
</evidence>
<evidence type="ECO:0000256" key="3">
    <source>
        <dbReference type="ARBA" id="ARBA00022475"/>
    </source>
</evidence>
<dbReference type="CDD" id="cd07346">
    <property type="entry name" value="ABC_6TM_exporters"/>
    <property type="match status" value="1"/>
</dbReference>
<dbReference type="InterPro" id="IPR036640">
    <property type="entry name" value="ABC1_TM_sf"/>
</dbReference>
<proteinExistence type="predicted"/>
<dbReference type="GO" id="GO:0005524">
    <property type="term" value="F:ATP binding"/>
    <property type="evidence" value="ECO:0007669"/>
    <property type="project" value="UniProtKB-KW"/>
</dbReference>
<evidence type="ECO:0000259" key="11">
    <source>
        <dbReference type="PROSITE" id="PS50929"/>
    </source>
</evidence>
<keyword evidence="7 9" id="KW-1133">Transmembrane helix</keyword>
<evidence type="ECO:0000313" key="13">
    <source>
        <dbReference type="Proteomes" id="UP000017175"/>
    </source>
</evidence>
<evidence type="ECO:0008006" key="14">
    <source>
        <dbReference type="Google" id="ProtNLM"/>
    </source>
</evidence>
<dbReference type="InterPro" id="IPR003439">
    <property type="entry name" value="ABC_transporter-like_ATP-bd"/>
</dbReference>
<organism evidence="12 13">
    <name type="scientific">Pseudomonas fluorescens NCIMB 11764</name>
    <dbReference type="NCBI Taxonomy" id="1221522"/>
    <lineage>
        <taxon>Bacteria</taxon>
        <taxon>Pseudomonadati</taxon>
        <taxon>Pseudomonadota</taxon>
        <taxon>Gammaproteobacteria</taxon>
        <taxon>Pseudomonadales</taxon>
        <taxon>Pseudomonadaceae</taxon>
        <taxon>Pseudomonas</taxon>
    </lineage>
</organism>
<keyword evidence="5" id="KW-0547">Nucleotide-binding</keyword>
<dbReference type="PANTHER" id="PTHR43394:SF1">
    <property type="entry name" value="ATP-BINDING CASSETTE SUB-FAMILY B MEMBER 10, MITOCHONDRIAL"/>
    <property type="match status" value="1"/>
</dbReference>
<dbReference type="Pfam" id="PF00664">
    <property type="entry name" value="ABC_membrane"/>
    <property type="match status" value="1"/>
</dbReference>
<dbReference type="PROSITE" id="PS50929">
    <property type="entry name" value="ABC_TM1F"/>
    <property type="match status" value="1"/>
</dbReference>
<dbReference type="GO" id="GO:0016887">
    <property type="term" value="F:ATP hydrolysis activity"/>
    <property type="evidence" value="ECO:0007669"/>
    <property type="project" value="InterPro"/>
</dbReference>
<dbReference type="GO" id="GO:0005886">
    <property type="term" value="C:plasma membrane"/>
    <property type="evidence" value="ECO:0007669"/>
    <property type="project" value="UniProtKB-SubCell"/>
</dbReference>
<dbReference type="Pfam" id="PF00005">
    <property type="entry name" value="ABC_tran"/>
    <property type="match status" value="1"/>
</dbReference>
<gene>
    <name evidence="12" type="ORF">B723_28115</name>
</gene>
<keyword evidence="6" id="KW-0067">ATP-binding</keyword>
<sequence length="579" mass="63851">MASMFRRQVPGSVPKGALPLQKESNSSMWYWLLGFVKPHRAALSLVLALSLTAAAAGLAQPYLTQRLIDDGIMKGQLGVVYSVVVAIIAMALLSAFLGGVTRYIYVGTSAKVLHSIREALFSHLLKLSPAFYSTTRQGDILQRLDGDIAELQRFAVDAILSVINNSVMLIGSMVMLAWMSTELTLLMLAVLVINGSFLKLIRPALERLTKRTRESAANIASFIVEILSSSKCVQMFNGQDQEKDCLVILHKELRAQTLSLQIYSYLAGSFPSVVFSLSVAAVFWVGGNRVINEHTMTLGILIAFVTYMQKASGPLQSLLGLYVGYQRAKVCLSRVQELAQQEPAVSEPAPHTVYVVRSRGEILFRNVYFNYPKAQENLLNNLNFHIPPGSRVAIRGDSGVGKSTLADLLQRHFDPNSGQILIDGLDLRRHDIRGLRRSVVVVSQDVQLFSKNLMENIRYGRPNASDDEVLEAASLAGLDDLIEQFPEGIRTSIGQRGTALSGGQRQRVALARAVLMNPTILVLDESTSGIDRGLEERIHQKIDTLFVGKTRVFISHRPSLREHFDVVIDLNVQKLEGAQ</sequence>
<keyword evidence="3" id="KW-1003">Cell membrane</keyword>
<feature type="domain" description="ABC transmembrane type-1" evidence="11">
    <location>
        <begin position="45"/>
        <end position="327"/>
    </location>
</feature>
<dbReference type="AlphaFoldDB" id="A0A0K1QWG6"/>
<dbReference type="Proteomes" id="UP000017175">
    <property type="component" value="Chromosome"/>
</dbReference>
<keyword evidence="2" id="KW-0813">Transport</keyword>
<dbReference type="eggNOG" id="COG1132">
    <property type="taxonomic scope" value="Bacteria"/>
</dbReference>
<dbReference type="PROSITE" id="PS00211">
    <property type="entry name" value="ABC_TRANSPORTER_1"/>
    <property type="match status" value="1"/>
</dbReference>
<dbReference type="GO" id="GO:0015421">
    <property type="term" value="F:ABC-type oligopeptide transporter activity"/>
    <property type="evidence" value="ECO:0007669"/>
    <property type="project" value="TreeGrafter"/>
</dbReference>
<name>A0A0K1QWG6_PSEFL</name>
<dbReference type="SUPFAM" id="SSF90123">
    <property type="entry name" value="ABC transporter transmembrane region"/>
    <property type="match status" value="1"/>
</dbReference>
<evidence type="ECO:0000256" key="2">
    <source>
        <dbReference type="ARBA" id="ARBA00022448"/>
    </source>
</evidence>
<evidence type="ECO:0000256" key="7">
    <source>
        <dbReference type="ARBA" id="ARBA00022989"/>
    </source>
</evidence>
<dbReference type="InterPro" id="IPR039421">
    <property type="entry name" value="Type_1_exporter"/>
</dbReference>
<feature type="transmembrane region" description="Helical" evidence="9">
    <location>
        <begin position="183"/>
        <end position="201"/>
    </location>
</feature>
<evidence type="ECO:0000313" key="12">
    <source>
        <dbReference type="EMBL" id="AKV10058.1"/>
    </source>
</evidence>
<dbReference type="Gene3D" id="1.20.1560.10">
    <property type="entry name" value="ABC transporter type 1, transmembrane domain"/>
    <property type="match status" value="1"/>
</dbReference>
<feature type="domain" description="ABC transporter" evidence="10">
    <location>
        <begin position="362"/>
        <end position="578"/>
    </location>
</feature>
<reference evidence="12 13" key="1">
    <citation type="journal article" date="2012" name="J. Bacteriol.">
        <title>Draft genome sequence of the cyanide-utilizing bacterium Pseudomonas fluorescens strain NCIMB 11764.</title>
        <authorList>
            <person name="Vilo C.A."/>
            <person name="Benedik M.J."/>
            <person name="Kunz D.A."/>
            <person name="Dong Q."/>
        </authorList>
    </citation>
    <scope>NUCLEOTIDE SEQUENCE [LARGE SCALE GENOMIC DNA]</scope>
    <source>
        <strain evidence="12 13">NCIMB 11764</strain>
    </source>
</reference>